<dbReference type="Gene3D" id="1.20.58.1020">
    <property type="match status" value="1"/>
</dbReference>
<evidence type="ECO:0000256" key="1">
    <source>
        <dbReference type="ARBA" id="ARBA00004123"/>
    </source>
</evidence>
<dbReference type="OrthoDB" id="1938138at2759"/>
<dbReference type="InterPro" id="IPR007257">
    <property type="entry name" value="GINS_Psf2"/>
</dbReference>
<dbReference type="CDD" id="cd11712">
    <property type="entry name" value="GINS_A_psf2"/>
    <property type="match status" value="1"/>
</dbReference>
<dbReference type="InterPro" id="IPR056784">
    <property type="entry name" value="PSF2_N"/>
</dbReference>
<gene>
    <name evidence="7" type="ORF">TUBRATIS_12010</name>
</gene>
<evidence type="ECO:0000256" key="4">
    <source>
        <dbReference type="ARBA" id="ARBA00023242"/>
    </source>
</evidence>
<feature type="domain" description="DNA replication complex GINS protein PSF2 N-terminal" evidence="6">
    <location>
        <begin position="3"/>
        <end position="60"/>
    </location>
</feature>
<dbReference type="GO" id="GO:0006260">
    <property type="term" value="P:DNA replication"/>
    <property type="evidence" value="ECO:0007669"/>
    <property type="project" value="UniProtKB-KW"/>
</dbReference>
<reference evidence="7 8" key="1">
    <citation type="submission" date="2018-10" db="EMBL/GenBank/DDBJ databases">
        <title>Draft genome sequence of the microsporidian Tubulinosema ratisbonensis.</title>
        <authorList>
            <person name="Polonais V."/>
            <person name="Peyretaillade E."/>
            <person name="Niehus S."/>
            <person name="Wawrzyniak I."/>
            <person name="Franchet A."/>
            <person name="Gaspin C."/>
            <person name="Reichstadt M."/>
            <person name="Belser C."/>
            <person name="Labadie K."/>
            <person name="Delbac F."/>
            <person name="Ferrandon D."/>
        </authorList>
    </citation>
    <scope>NUCLEOTIDE SEQUENCE [LARGE SCALE GENOMIC DNA]</scope>
    <source>
        <strain evidence="7 8">Franzen</strain>
    </source>
</reference>
<dbReference type="SUPFAM" id="SSF160059">
    <property type="entry name" value="PriA/YqbF domain"/>
    <property type="match status" value="1"/>
</dbReference>
<keyword evidence="4" id="KW-0539">Nucleus</keyword>
<protein>
    <submittedName>
        <fullName evidence="7">Uncharacterized protein</fullName>
    </submittedName>
</protein>
<evidence type="ECO:0000256" key="2">
    <source>
        <dbReference type="ARBA" id="ARBA00010565"/>
    </source>
</evidence>
<dbReference type="InterPro" id="IPR021151">
    <property type="entry name" value="GINS_A"/>
</dbReference>
<comment type="similarity">
    <text evidence="2">Belongs to the GINS2/PSF2 family.</text>
</comment>
<evidence type="ECO:0000259" key="5">
    <source>
        <dbReference type="Pfam" id="PF05916"/>
    </source>
</evidence>
<keyword evidence="3" id="KW-0235">DNA replication</keyword>
<proteinExistence type="inferred from homology"/>
<organism evidence="7 8">
    <name type="scientific">Tubulinosema ratisbonensis</name>
    <dbReference type="NCBI Taxonomy" id="291195"/>
    <lineage>
        <taxon>Eukaryota</taxon>
        <taxon>Fungi</taxon>
        <taxon>Fungi incertae sedis</taxon>
        <taxon>Microsporidia</taxon>
        <taxon>Tubulinosematoidea</taxon>
        <taxon>Tubulinosematidae</taxon>
        <taxon>Tubulinosema</taxon>
    </lineage>
</organism>
<dbReference type="GO" id="GO:0000811">
    <property type="term" value="C:GINS complex"/>
    <property type="evidence" value="ECO:0007669"/>
    <property type="project" value="TreeGrafter"/>
</dbReference>
<feature type="domain" description="GINS subunit" evidence="5">
    <location>
        <begin position="66"/>
        <end position="165"/>
    </location>
</feature>
<name>A0A437AMQ6_9MICR</name>
<dbReference type="STRING" id="291195.A0A437AMQ6"/>
<keyword evidence="8" id="KW-1185">Reference proteome</keyword>
<evidence type="ECO:0000313" key="8">
    <source>
        <dbReference type="Proteomes" id="UP000282876"/>
    </source>
</evidence>
<dbReference type="Proteomes" id="UP000282876">
    <property type="component" value="Unassembled WGS sequence"/>
</dbReference>
<dbReference type="InterPro" id="IPR036224">
    <property type="entry name" value="GINS_bundle-like_dom_sf"/>
</dbReference>
<evidence type="ECO:0000256" key="3">
    <source>
        <dbReference type="ARBA" id="ARBA00022705"/>
    </source>
</evidence>
<dbReference type="PANTHER" id="PTHR12772">
    <property type="entry name" value="DNA REPLICATION COMPLEX GINS PROTEIN PSF2"/>
    <property type="match status" value="1"/>
</dbReference>
<sequence length="169" mass="19786">MNPSELVNIALEDKIEIEVTGKLPSIPLCEYDLGAFSPNQVREVPVFIALALKNSDICKIRAPFFLKQEYLLKIIEEEKLNEEYSKIYVYFFELSDILINNCYNIEDKKLIRLLVEQIRELRFQKTINGLKGLDGDVLKPQNWTVWEYNEIKPFIVKGMKLINSLKKEE</sequence>
<dbReference type="PANTHER" id="PTHR12772:SF0">
    <property type="entry name" value="DNA REPLICATION COMPLEX GINS PROTEIN PSF2"/>
    <property type="match status" value="1"/>
</dbReference>
<dbReference type="Pfam" id="PF25005">
    <property type="entry name" value="PSF2_N"/>
    <property type="match status" value="1"/>
</dbReference>
<dbReference type="VEuPathDB" id="MicrosporidiaDB:TUBRATIS_12010"/>
<dbReference type="AlphaFoldDB" id="A0A437AMQ6"/>
<dbReference type="Gene3D" id="3.40.5.50">
    <property type="match status" value="1"/>
</dbReference>
<comment type="subcellular location">
    <subcellularLocation>
        <location evidence="1">Nucleus</location>
    </subcellularLocation>
</comment>
<comment type="caution">
    <text evidence="7">The sequence shown here is derived from an EMBL/GenBank/DDBJ whole genome shotgun (WGS) entry which is preliminary data.</text>
</comment>
<dbReference type="SUPFAM" id="SSF158573">
    <property type="entry name" value="GINS helical bundle-like"/>
    <property type="match status" value="1"/>
</dbReference>
<accession>A0A437AMQ6</accession>
<dbReference type="GO" id="GO:0000727">
    <property type="term" value="P:double-strand break repair via break-induced replication"/>
    <property type="evidence" value="ECO:0007669"/>
    <property type="project" value="TreeGrafter"/>
</dbReference>
<dbReference type="EMBL" id="RCSS01000252">
    <property type="protein sequence ID" value="RVD92307.1"/>
    <property type="molecule type" value="Genomic_DNA"/>
</dbReference>
<evidence type="ECO:0000313" key="7">
    <source>
        <dbReference type="EMBL" id="RVD92307.1"/>
    </source>
</evidence>
<evidence type="ECO:0000259" key="6">
    <source>
        <dbReference type="Pfam" id="PF25005"/>
    </source>
</evidence>
<dbReference type="Pfam" id="PF05916">
    <property type="entry name" value="Sld5"/>
    <property type="match status" value="1"/>
</dbReference>